<dbReference type="InterPro" id="IPR027417">
    <property type="entry name" value="P-loop_NTPase"/>
</dbReference>
<evidence type="ECO:0000256" key="1">
    <source>
        <dbReference type="ARBA" id="ARBA00022737"/>
    </source>
</evidence>
<organism evidence="5 6">
    <name type="scientific">Panicum virgatum</name>
    <name type="common">Blackwell switchgrass</name>
    <dbReference type="NCBI Taxonomy" id="38727"/>
    <lineage>
        <taxon>Eukaryota</taxon>
        <taxon>Viridiplantae</taxon>
        <taxon>Streptophyta</taxon>
        <taxon>Embryophyta</taxon>
        <taxon>Tracheophyta</taxon>
        <taxon>Spermatophyta</taxon>
        <taxon>Magnoliopsida</taxon>
        <taxon>Liliopsida</taxon>
        <taxon>Poales</taxon>
        <taxon>Poaceae</taxon>
        <taxon>PACMAD clade</taxon>
        <taxon>Panicoideae</taxon>
        <taxon>Panicodae</taxon>
        <taxon>Paniceae</taxon>
        <taxon>Panicinae</taxon>
        <taxon>Panicum</taxon>
        <taxon>Panicum sect. Hiantes</taxon>
    </lineage>
</organism>
<dbReference type="Gene3D" id="1.10.8.430">
    <property type="entry name" value="Helical domain of apoptotic protease-activating factors"/>
    <property type="match status" value="1"/>
</dbReference>
<gene>
    <name evidence="5" type="ORF">PVAP13_6KG009300</name>
</gene>
<comment type="caution">
    <text evidence="5">The sequence shown here is derived from an EMBL/GenBank/DDBJ whole genome shotgun (WGS) entry which is preliminary data.</text>
</comment>
<dbReference type="InterPro" id="IPR042197">
    <property type="entry name" value="Apaf_helical"/>
</dbReference>
<dbReference type="FunFam" id="1.10.10.10:FF:000322">
    <property type="entry name" value="Probable disease resistance protein At1g63360"/>
    <property type="match status" value="1"/>
</dbReference>
<name>A0A8T0R7R7_PANVG</name>
<accession>A0A8T0R7R7</accession>
<evidence type="ECO:0000259" key="3">
    <source>
        <dbReference type="Pfam" id="PF23559"/>
    </source>
</evidence>
<keyword evidence="6" id="KW-1185">Reference proteome</keyword>
<dbReference type="GO" id="GO:0009626">
    <property type="term" value="P:plant-type hypersensitive response"/>
    <property type="evidence" value="ECO:0007669"/>
    <property type="project" value="UniProtKB-ARBA"/>
</dbReference>
<dbReference type="Gene3D" id="3.80.10.10">
    <property type="entry name" value="Ribonuclease Inhibitor"/>
    <property type="match status" value="1"/>
</dbReference>
<dbReference type="InterPro" id="IPR036388">
    <property type="entry name" value="WH-like_DNA-bd_sf"/>
</dbReference>
<evidence type="ECO:0008006" key="7">
    <source>
        <dbReference type="Google" id="ProtNLM"/>
    </source>
</evidence>
<keyword evidence="1" id="KW-0677">Repeat</keyword>
<dbReference type="InterPro" id="IPR032675">
    <property type="entry name" value="LRR_dom_sf"/>
</dbReference>
<dbReference type="GO" id="GO:0042742">
    <property type="term" value="P:defense response to bacterium"/>
    <property type="evidence" value="ECO:0007669"/>
    <property type="project" value="UniProtKB-ARBA"/>
</dbReference>
<dbReference type="SUPFAM" id="SSF52058">
    <property type="entry name" value="L domain-like"/>
    <property type="match status" value="1"/>
</dbReference>
<sequence>MKPLSEQDSRKLFFDRIFGSEDACPSLLIKPSCEILERCGGLPLAIITMASMLACQPIRLLEGQWEHMQNTLASKFATDSKYEDMMHILDLSYKNLPRHLKACFLYLGSYPEDHLISRLELVRQWVAEGFVSTSGGQDVWDVAESYFNELVNRSMIQPQYTDFVTGVSFCKVHDMLLELIVRRCKEDNFLSLVNDSQAVVVEAQDKVIRRLTVVGLQGIDDGEGAITIAGNLSQICSLMILQGSNWVPPLAEFKFVRVLFLCVSYRHEMALDLTVINHLSHLKYLKVEGDDKSIVLPGQIRVGPLLDTLDLSRVTSSSISLEIVDVPRLSHLAVPKHSRLPDRICEVKSLRTLRGFSLPNDSLESIVGLSELTTLSELFLYCPAPLLPVPAAAWMGALSTSLEKLGSLKDLCLGPFQSLKPIALCADALSLLSPAFHNLEKLHLHSGCTFSRVPRWIGHLHSLRELWIGVKQLLREDVVLIGTRLPSLAQLGLRVAGVPLGRIVIGGSTGFPALKRFVFDCDWVSSLRFEAGAMPELRELQLVFVADEWDMAAPGGLQHLPSLEKIRAIRAHYGGDSLKYMYNTGEEVAALIRGVFEEAADAVPTRPDFTLSIGSLWRPREEED</sequence>
<dbReference type="Pfam" id="PF23559">
    <property type="entry name" value="WHD_DRP"/>
    <property type="match status" value="1"/>
</dbReference>
<dbReference type="GO" id="GO:0002758">
    <property type="term" value="P:innate immune response-activating signaling pathway"/>
    <property type="evidence" value="ECO:0007669"/>
    <property type="project" value="UniProtKB-ARBA"/>
</dbReference>
<dbReference type="OrthoDB" id="644366at2759"/>
<evidence type="ECO:0000259" key="4">
    <source>
        <dbReference type="Pfam" id="PF23598"/>
    </source>
</evidence>
<dbReference type="Proteomes" id="UP000823388">
    <property type="component" value="Chromosome 6K"/>
</dbReference>
<dbReference type="PANTHER" id="PTHR23155:SF906">
    <property type="entry name" value="OS08G0205100 PROTEIN"/>
    <property type="match status" value="1"/>
</dbReference>
<dbReference type="PANTHER" id="PTHR23155">
    <property type="entry name" value="DISEASE RESISTANCE PROTEIN RP"/>
    <property type="match status" value="1"/>
</dbReference>
<dbReference type="EMBL" id="CM029047">
    <property type="protein sequence ID" value="KAG2580993.1"/>
    <property type="molecule type" value="Genomic_DNA"/>
</dbReference>
<dbReference type="InterPro" id="IPR055414">
    <property type="entry name" value="LRR_R13L4/SHOC2-like"/>
</dbReference>
<dbReference type="Gene3D" id="1.10.10.10">
    <property type="entry name" value="Winged helix-like DNA-binding domain superfamily/Winged helix DNA-binding domain"/>
    <property type="match status" value="1"/>
</dbReference>
<dbReference type="InterPro" id="IPR044974">
    <property type="entry name" value="Disease_R_plants"/>
</dbReference>
<proteinExistence type="predicted"/>
<dbReference type="Pfam" id="PF23598">
    <property type="entry name" value="LRR_14"/>
    <property type="match status" value="1"/>
</dbReference>
<dbReference type="GO" id="GO:0043531">
    <property type="term" value="F:ADP binding"/>
    <property type="evidence" value="ECO:0007669"/>
    <property type="project" value="InterPro"/>
</dbReference>
<dbReference type="InterPro" id="IPR058922">
    <property type="entry name" value="WHD_DRP"/>
</dbReference>
<protein>
    <recommendedName>
        <fullName evidence="7">NB-ARC domain-containing protein</fullName>
    </recommendedName>
</protein>
<dbReference type="AlphaFoldDB" id="A0A8T0R7R7"/>
<evidence type="ECO:0000313" key="5">
    <source>
        <dbReference type="EMBL" id="KAG2580993.1"/>
    </source>
</evidence>
<keyword evidence="2" id="KW-0611">Plant defense</keyword>
<feature type="domain" description="Disease resistance protein winged helix" evidence="3">
    <location>
        <begin position="110"/>
        <end position="180"/>
    </location>
</feature>
<dbReference type="SUPFAM" id="SSF52540">
    <property type="entry name" value="P-loop containing nucleoside triphosphate hydrolases"/>
    <property type="match status" value="1"/>
</dbReference>
<feature type="domain" description="Disease resistance R13L4/SHOC-2-like LRR" evidence="4">
    <location>
        <begin position="237"/>
        <end position="607"/>
    </location>
</feature>
<evidence type="ECO:0000313" key="6">
    <source>
        <dbReference type="Proteomes" id="UP000823388"/>
    </source>
</evidence>
<reference evidence="5" key="1">
    <citation type="submission" date="2020-05" db="EMBL/GenBank/DDBJ databases">
        <title>WGS assembly of Panicum virgatum.</title>
        <authorList>
            <person name="Lovell J.T."/>
            <person name="Jenkins J."/>
            <person name="Shu S."/>
            <person name="Juenger T.E."/>
            <person name="Schmutz J."/>
        </authorList>
    </citation>
    <scope>NUCLEOTIDE SEQUENCE</scope>
    <source>
        <strain evidence="5">AP13</strain>
    </source>
</reference>
<evidence type="ECO:0000256" key="2">
    <source>
        <dbReference type="ARBA" id="ARBA00022821"/>
    </source>
</evidence>